<dbReference type="AlphaFoldDB" id="A0A1J5JHY7"/>
<evidence type="ECO:0000256" key="1">
    <source>
        <dbReference type="SAM" id="Coils"/>
    </source>
</evidence>
<gene>
    <name evidence="4" type="ORF">MOOR_14580</name>
</gene>
<feature type="transmembrane region" description="Helical" evidence="2">
    <location>
        <begin position="7"/>
        <end position="26"/>
    </location>
</feature>
<keyword evidence="2" id="KW-0812">Transmembrane</keyword>
<dbReference type="SUPFAM" id="SSF109998">
    <property type="entry name" value="Triger factor/SurA peptide-binding domain-like"/>
    <property type="match status" value="1"/>
</dbReference>
<dbReference type="Pfam" id="PF02698">
    <property type="entry name" value="DUF218"/>
    <property type="match status" value="1"/>
</dbReference>
<protein>
    <recommendedName>
        <fullName evidence="3">DUF218 domain-containing protein</fullName>
    </recommendedName>
</protein>
<keyword evidence="2" id="KW-1133">Transmembrane helix</keyword>
<dbReference type="Proteomes" id="UP000182743">
    <property type="component" value="Unassembled WGS sequence"/>
</dbReference>
<evidence type="ECO:0000256" key="2">
    <source>
        <dbReference type="SAM" id="Phobius"/>
    </source>
</evidence>
<feature type="domain" description="DUF218" evidence="3">
    <location>
        <begin position="39"/>
        <end position="180"/>
    </location>
</feature>
<proteinExistence type="predicted"/>
<dbReference type="PANTHER" id="PTHR30336">
    <property type="entry name" value="INNER MEMBRANE PROTEIN, PROBABLE PERMEASE"/>
    <property type="match status" value="1"/>
</dbReference>
<dbReference type="Gene3D" id="3.40.50.620">
    <property type="entry name" value="HUPs"/>
    <property type="match status" value="1"/>
</dbReference>
<keyword evidence="1" id="KW-0175">Coiled coil</keyword>
<dbReference type="InterPro" id="IPR027304">
    <property type="entry name" value="Trigger_fact/SurA_dom_sf"/>
</dbReference>
<dbReference type="GO" id="GO:0005886">
    <property type="term" value="C:plasma membrane"/>
    <property type="evidence" value="ECO:0007669"/>
    <property type="project" value="TreeGrafter"/>
</dbReference>
<dbReference type="InterPro" id="IPR051599">
    <property type="entry name" value="Cell_Envelope_Assoc"/>
</dbReference>
<reference evidence="4 5" key="1">
    <citation type="submission" date="2016-08" db="EMBL/GenBank/DDBJ databases">
        <title>Genome-based comparison of Moorella thermoacetic strains.</title>
        <authorList>
            <person name="Poehlein A."/>
            <person name="Bengelsdorf F.R."/>
            <person name="Esser C."/>
            <person name="Duerre P."/>
            <person name="Daniel R."/>
        </authorList>
    </citation>
    <scope>NUCLEOTIDE SEQUENCE [LARGE SCALE GENOMIC DNA]</scope>
    <source>
        <strain evidence="4 5">DSM 11768</strain>
    </source>
</reference>
<keyword evidence="2" id="KW-0472">Membrane</keyword>
<comment type="caution">
    <text evidence="4">The sequence shown here is derived from an EMBL/GenBank/DDBJ whole genome shotgun (WGS) entry which is preliminary data.</text>
</comment>
<organism evidence="4 5">
    <name type="scientific">Neomoorella thermoacetica</name>
    <name type="common">Clostridium thermoaceticum</name>
    <dbReference type="NCBI Taxonomy" id="1525"/>
    <lineage>
        <taxon>Bacteria</taxon>
        <taxon>Bacillati</taxon>
        <taxon>Bacillota</taxon>
        <taxon>Clostridia</taxon>
        <taxon>Neomoorellales</taxon>
        <taxon>Neomoorellaceae</taxon>
        <taxon>Neomoorella</taxon>
    </lineage>
</organism>
<evidence type="ECO:0000259" key="3">
    <source>
        <dbReference type="Pfam" id="PF02698"/>
    </source>
</evidence>
<sequence>MKKNISIAIIFAALITLILGSTYWYIEWFGWNTAPKRADVIIVLGAAVWANGPSPALMERITLAETLYQQGYAATLITTGGIGRFNPTPEGSAARQVLISHGIPANVIYEEVTSSNTRENLVGALNIMCKHGWKSAVIVTHDFHLLRAMTEARRLGIEVSGAGVHETAMFRPPLVLREVIANLVKAIGYNLQMYHMEEGDNVLAGNNRILLKALIVMTLLPILAFTACARSSQSPKEIEEAVALVNGQPINKEALEKEMLRMQLMAEMRVQSGTVSIDEFLKQSGRDWSKMSPEEKRYYLRAKRQSEMTGDKNKAFNRLVREEVLYQEAVKEGYEVSIDEARRRYQEIETLSQESLKEALKEEKVKEEIERLQEVDKKFQERMGFTSPEALTEYRVQRLMRTMPISRLREKFKADWGNKHPEIRGDEFRYMVENRWEDYTNELLRQADIRIKDKDLEVIYE</sequence>
<name>A0A1J5JHY7_NEOTH</name>
<dbReference type="CDD" id="cd06259">
    <property type="entry name" value="YdcF-like"/>
    <property type="match status" value="1"/>
</dbReference>
<accession>A0A1J5JHY7</accession>
<evidence type="ECO:0000313" key="4">
    <source>
        <dbReference type="EMBL" id="OIQ08797.1"/>
    </source>
</evidence>
<dbReference type="InterPro" id="IPR003848">
    <property type="entry name" value="DUF218"/>
</dbReference>
<evidence type="ECO:0000313" key="5">
    <source>
        <dbReference type="Proteomes" id="UP000182743"/>
    </source>
</evidence>
<dbReference type="PANTHER" id="PTHR30336:SF20">
    <property type="entry name" value="DUF218 DOMAIN-CONTAINING PROTEIN"/>
    <property type="match status" value="1"/>
</dbReference>
<feature type="coiled-coil region" evidence="1">
    <location>
        <begin position="331"/>
        <end position="382"/>
    </location>
</feature>
<dbReference type="EMBL" id="MIHH01000007">
    <property type="protein sequence ID" value="OIQ08797.1"/>
    <property type="molecule type" value="Genomic_DNA"/>
</dbReference>
<dbReference type="InterPro" id="IPR014729">
    <property type="entry name" value="Rossmann-like_a/b/a_fold"/>
</dbReference>